<reference evidence="1" key="1">
    <citation type="submission" date="2020-09" db="EMBL/GenBank/DDBJ databases">
        <title>Genome-Enabled Discovery of Anthraquinone Biosynthesis in Senna tora.</title>
        <authorList>
            <person name="Kang S.-H."/>
            <person name="Pandey R.P."/>
            <person name="Lee C.-M."/>
            <person name="Sim J.-S."/>
            <person name="Jeong J.-T."/>
            <person name="Choi B.-S."/>
            <person name="Jung M."/>
            <person name="Ginzburg D."/>
            <person name="Zhao K."/>
            <person name="Won S.Y."/>
            <person name="Oh T.-J."/>
            <person name="Yu Y."/>
            <person name="Kim N.-H."/>
            <person name="Lee O.R."/>
            <person name="Lee T.-H."/>
            <person name="Bashyal P."/>
            <person name="Kim T.-S."/>
            <person name="Lee W.-H."/>
            <person name="Kawkins C."/>
            <person name="Kim C.-K."/>
            <person name="Kim J.S."/>
            <person name="Ahn B.O."/>
            <person name="Rhee S.Y."/>
            <person name="Sohng J.K."/>
        </authorList>
    </citation>
    <scope>NUCLEOTIDE SEQUENCE</scope>
    <source>
        <tissue evidence="1">Leaf</tissue>
    </source>
</reference>
<dbReference type="EMBL" id="JAAIUW010000010">
    <property type="protein sequence ID" value="KAF7812116.1"/>
    <property type="molecule type" value="Genomic_DNA"/>
</dbReference>
<accession>A0A834T0F6</accession>
<protein>
    <submittedName>
        <fullName evidence="1">Protein RIK</fullName>
    </submittedName>
</protein>
<comment type="caution">
    <text evidence="1">The sequence shown here is derived from an EMBL/GenBank/DDBJ whole genome shotgun (WGS) entry which is preliminary data.</text>
</comment>
<organism evidence="1 2">
    <name type="scientific">Senna tora</name>
    <dbReference type="NCBI Taxonomy" id="362788"/>
    <lineage>
        <taxon>Eukaryota</taxon>
        <taxon>Viridiplantae</taxon>
        <taxon>Streptophyta</taxon>
        <taxon>Embryophyta</taxon>
        <taxon>Tracheophyta</taxon>
        <taxon>Spermatophyta</taxon>
        <taxon>Magnoliopsida</taxon>
        <taxon>eudicotyledons</taxon>
        <taxon>Gunneridae</taxon>
        <taxon>Pentapetalae</taxon>
        <taxon>rosids</taxon>
        <taxon>fabids</taxon>
        <taxon>Fabales</taxon>
        <taxon>Fabaceae</taxon>
        <taxon>Caesalpinioideae</taxon>
        <taxon>Cassia clade</taxon>
        <taxon>Senna</taxon>
    </lineage>
</organism>
<name>A0A834T0F6_9FABA</name>
<evidence type="ECO:0000313" key="1">
    <source>
        <dbReference type="EMBL" id="KAF7812116.1"/>
    </source>
</evidence>
<evidence type="ECO:0000313" key="2">
    <source>
        <dbReference type="Proteomes" id="UP000634136"/>
    </source>
</evidence>
<proteinExistence type="predicted"/>
<gene>
    <name evidence="1" type="ORF">G2W53_033092</name>
</gene>
<sequence>MVEEMLRKSQNSPLISSTSTSHLANMANGVKVLSTCVFLGFDADPSLNIVARIRGPNAVWKYRMHTKSQTPARTKMRSGTWFTPGTSHALHSSLGSITYRIT</sequence>
<dbReference type="AlphaFoldDB" id="A0A834T0F6"/>
<keyword evidence="2" id="KW-1185">Reference proteome</keyword>
<dbReference type="OrthoDB" id="397265at2759"/>
<dbReference type="Proteomes" id="UP000634136">
    <property type="component" value="Unassembled WGS sequence"/>
</dbReference>